<evidence type="ECO:0000313" key="1">
    <source>
        <dbReference type="EMBL" id="AEX91744.1"/>
    </source>
</evidence>
<protein>
    <submittedName>
        <fullName evidence="1">MIP33448p1</fullName>
    </submittedName>
</protein>
<reference evidence="1" key="1">
    <citation type="submission" date="2012-01" db="EMBL/GenBank/DDBJ databases">
        <authorList>
            <person name="Carlson J."/>
            <person name="Booth B."/>
            <person name="Frise E."/>
            <person name="Sandler J."/>
            <person name="Wan K."/>
            <person name="Yu C."/>
            <person name="Celniker S."/>
        </authorList>
    </citation>
    <scope>NUCLEOTIDE SEQUENCE</scope>
</reference>
<accession>H1UUE6</accession>
<sequence>MAPCAPPVARTPRPCCGTSMTARTCTLWSTTTSSTPCASRPTATGCAWPTDPRSRSGIWHARRPLRSCAPRSFRPRRRPISPSACPWPGPPTARLCSPATPTTPSASGRCLFRLTKLLTFVTGVKFV</sequence>
<dbReference type="AlphaFoldDB" id="H1UUE6"/>
<gene>
    <name evidence="1" type="primary">Rack1-RA</name>
</gene>
<proteinExistence type="evidence at transcript level"/>
<organism evidence="1">
    <name type="scientific">Drosophila melanogaster</name>
    <name type="common">Fruit fly</name>
    <dbReference type="NCBI Taxonomy" id="7227"/>
    <lineage>
        <taxon>Eukaryota</taxon>
        <taxon>Metazoa</taxon>
        <taxon>Ecdysozoa</taxon>
        <taxon>Arthropoda</taxon>
        <taxon>Hexapoda</taxon>
        <taxon>Insecta</taxon>
        <taxon>Pterygota</taxon>
        <taxon>Neoptera</taxon>
        <taxon>Endopterygota</taxon>
        <taxon>Diptera</taxon>
        <taxon>Brachycera</taxon>
        <taxon>Muscomorpha</taxon>
        <taxon>Ephydroidea</taxon>
        <taxon>Drosophilidae</taxon>
        <taxon>Drosophila</taxon>
        <taxon>Sophophora</taxon>
    </lineage>
</organism>
<dbReference type="EMBL" id="BT133030">
    <property type="protein sequence ID" value="AEX91744.1"/>
    <property type="molecule type" value="mRNA"/>
</dbReference>
<name>H1UUE6_DROME</name>